<dbReference type="Proteomes" id="UP000249522">
    <property type="component" value="Unassembled WGS sequence"/>
</dbReference>
<evidence type="ECO:0000313" key="2">
    <source>
        <dbReference type="EMBL" id="PZD96060.1"/>
    </source>
</evidence>
<dbReference type="Pfam" id="PF14150">
    <property type="entry name" value="YesK"/>
    <property type="match status" value="1"/>
</dbReference>
<name>A0A2W1LDA9_9BACL</name>
<protein>
    <submittedName>
        <fullName evidence="2">Uncharacterized protein</fullName>
    </submittedName>
</protein>
<evidence type="ECO:0000313" key="3">
    <source>
        <dbReference type="Proteomes" id="UP000249522"/>
    </source>
</evidence>
<keyword evidence="1" id="KW-0812">Transmembrane</keyword>
<accession>A0A2W1LDA9</accession>
<organism evidence="2 3">
    <name type="scientific">Paenibacillus sambharensis</name>
    <dbReference type="NCBI Taxonomy" id="1803190"/>
    <lineage>
        <taxon>Bacteria</taxon>
        <taxon>Bacillati</taxon>
        <taxon>Bacillota</taxon>
        <taxon>Bacilli</taxon>
        <taxon>Bacillales</taxon>
        <taxon>Paenibacillaceae</taxon>
        <taxon>Paenibacillus</taxon>
    </lineage>
</organism>
<keyword evidence="1" id="KW-1133">Transmembrane helix</keyword>
<sequence>MLEVVPVAEIALLFAGILFLLLVLSYTLKRLVPGTRPAVYAPSVLTLLLSIAVLLYSFAIGGFEGMGLGVAALTAGLASIIAGLVTTVADIAVSRNEEEP</sequence>
<evidence type="ECO:0000256" key="1">
    <source>
        <dbReference type="SAM" id="Phobius"/>
    </source>
</evidence>
<reference evidence="2 3" key="1">
    <citation type="submission" date="2018-06" db="EMBL/GenBank/DDBJ databases">
        <title>Paenibacillus imtechensis sp. nov.</title>
        <authorList>
            <person name="Pinnaka A.K."/>
            <person name="Singh H."/>
            <person name="Kaur M."/>
        </authorList>
    </citation>
    <scope>NUCLEOTIDE SEQUENCE [LARGE SCALE GENOMIC DNA]</scope>
    <source>
        <strain evidence="2 3">SMB1</strain>
    </source>
</reference>
<feature type="transmembrane region" description="Helical" evidence="1">
    <location>
        <begin position="6"/>
        <end position="26"/>
    </location>
</feature>
<dbReference type="AlphaFoldDB" id="A0A2W1LDA9"/>
<comment type="caution">
    <text evidence="2">The sequence shown here is derived from an EMBL/GenBank/DDBJ whole genome shotgun (WGS) entry which is preliminary data.</text>
</comment>
<feature type="transmembrane region" description="Helical" evidence="1">
    <location>
        <begin position="66"/>
        <end position="93"/>
    </location>
</feature>
<keyword evidence="3" id="KW-1185">Reference proteome</keyword>
<dbReference type="EMBL" id="QKRB01000042">
    <property type="protein sequence ID" value="PZD96060.1"/>
    <property type="molecule type" value="Genomic_DNA"/>
</dbReference>
<keyword evidence="1" id="KW-0472">Membrane</keyword>
<dbReference type="InterPro" id="IPR025434">
    <property type="entry name" value="YesK-like"/>
</dbReference>
<proteinExistence type="predicted"/>
<gene>
    <name evidence="2" type="ORF">DNH61_09080</name>
</gene>
<feature type="transmembrane region" description="Helical" evidence="1">
    <location>
        <begin position="38"/>
        <end position="60"/>
    </location>
</feature>